<evidence type="ECO:0000256" key="3">
    <source>
        <dbReference type="ARBA" id="ARBA00023163"/>
    </source>
</evidence>
<dbReference type="SUPFAM" id="SSF48008">
    <property type="entry name" value="GntR ligand-binding domain-like"/>
    <property type="match status" value="1"/>
</dbReference>
<organism evidence="5 6">
    <name type="scientific">Desulfosarcina widdelii</name>
    <dbReference type="NCBI Taxonomy" id="947919"/>
    <lineage>
        <taxon>Bacteria</taxon>
        <taxon>Pseudomonadati</taxon>
        <taxon>Thermodesulfobacteriota</taxon>
        <taxon>Desulfobacteria</taxon>
        <taxon>Desulfobacterales</taxon>
        <taxon>Desulfosarcinaceae</taxon>
        <taxon>Desulfosarcina</taxon>
    </lineage>
</organism>
<dbReference type="PANTHER" id="PTHR43537:SF5">
    <property type="entry name" value="UXU OPERON TRANSCRIPTIONAL REGULATOR"/>
    <property type="match status" value="1"/>
</dbReference>
<evidence type="ECO:0000313" key="6">
    <source>
        <dbReference type="Proteomes" id="UP000427769"/>
    </source>
</evidence>
<dbReference type="Proteomes" id="UP000427769">
    <property type="component" value="Chromosome"/>
</dbReference>
<dbReference type="InterPro" id="IPR011711">
    <property type="entry name" value="GntR_C"/>
</dbReference>
<dbReference type="GO" id="GO:0003677">
    <property type="term" value="F:DNA binding"/>
    <property type="evidence" value="ECO:0007669"/>
    <property type="project" value="UniProtKB-KW"/>
</dbReference>
<protein>
    <submittedName>
        <fullName evidence="5">GntR family transcriptional regulator</fullName>
    </submittedName>
</protein>
<keyword evidence="3" id="KW-0804">Transcription</keyword>
<evidence type="ECO:0000256" key="1">
    <source>
        <dbReference type="ARBA" id="ARBA00023015"/>
    </source>
</evidence>
<name>A0A5K7YY27_9BACT</name>
<evidence type="ECO:0000313" key="5">
    <source>
        <dbReference type="EMBL" id="BBO73250.1"/>
    </source>
</evidence>
<reference evidence="5 6" key="1">
    <citation type="submission" date="2019-11" db="EMBL/GenBank/DDBJ databases">
        <title>Comparative genomics of hydrocarbon-degrading Desulfosarcina strains.</title>
        <authorList>
            <person name="Watanabe M."/>
            <person name="Kojima H."/>
            <person name="Fukui M."/>
        </authorList>
    </citation>
    <scope>NUCLEOTIDE SEQUENCE [LARGE SCALE GENOMIC DNA]</scope>
    <source>
        <strain evidence="5 6">PP31</strain>
    </source>
</reference>
<dbReference type="InterPro" id="IPR008920">
    <property type="entry name" value="TF_FadR/GntR_C"/>
</dbReference>
<gene>
    <name evidence="5" type="ORF">DSCW_06670</name>
</gene>
<dbReference type="InterPro" id="IPR000524">
    <property type="entry name" value="Tscrpt_reg_HTH_GntR"/>
</dbReference>
<dbReference type="PANTHER" id="PTHR43537">
    <property type="entry name" value="TRANSCRIPTIONAL REGULATOR, GNTR FAMILY"/>
    <property type="match status" value="1"/>
</dbReference>
<dbReference type="SUPFAM" id="SSF46785">
    <property type="entry name" value="Winged helix' DNA-binding domain"/>
    <property type="match status" value="1"/>
</dbReference>
<dbReference type="InterPro" id="IPR036388">
    <property type="entry name" value="WH-like_DNA-bd_sf"/>
</dbReference>
<feature type="domain" description="HTH gntR-type" evidence="4">
    <location>
        <begin position="9"/>
        <end position="76"/>
    </location>
</feature>
<dbReference type="EMBL" id="AP021875">
    <property type="protein sequence ID" value="BBO73250.1"/>
    <property type="molecule type" value="Genomic_DNA"/>
</dbReference>
<dbReference type="RefSeq" id="WP_155302375.1">
    <property type="nucleotide sequence ID" value="NZ_AP021875.1"/>
</dbReference>
<dbReference type="KEGG" id="dwd:DSCW_06670"/>
<dbReference type="PRINTS" id="PR00035">
    <property type="entry name" value="HTHGNTR"/>
</dbReference>
<dbReference type="SMART" id="SM00895">
    <property type="entry name" value="FCD"/>
    <property type="match status" value="1"/>
</dbReference>
<evidence type="ECO:0000259" key="4">
    <source>
        <dbReference type="PROSITE" id="PS50949"/>
    </source>
</evidence>
<dbReference type="Pfam" id="PF00392">
    <property type="entry name" value="GntR"/>
    <property type="match status" value="1"/>
</dbReference>
<dbReference type="SMART" id="SM00345">
    <property type="entry name" value="HTH_GNTR"/>
    <property type="match status" value="1"/>
</dbReference>
<dbReference type="CDD" id="cd07377">
    <property type="entry name" value="WHTH_GntR"/>
    <property type="match status" value="1"/>
</dbReference>
<sequence>MFQEVKKPIRLYEKVADQIENAITRRELKVNERLPSEDELSKAFDVSKRTLREAIRVVEQKGLVELTLNGTYVKEPSTDKLAQNLALLLKRGQVEWRHIYQYRSNLDATIAGLAAENATDKDIAALESMVAEGNYLLEKEPFDWQRYVEADIRIHLKLARMTGNPIYEWILGTFLENMNEYFDAYLDKENNFSRKNWQNMNRLVQAIKDRQPQEAARQAVIHLELGSEYFGGIVEATP</sequence>
<dbReference type="AlphaFoldDB" id="A0A5K7YY27"/>
<dbReference type="OrthoDB" id="5450856at2"/>
<dbReference type="Gene3D" id="1.10.10.10">
    <property type="entry name" value="Winged helix-like DNA-binding domain superfamily/Winged helix DNA-binding domain"/>
    <property type="match status" value="1"/>
</dbReference>
<dbReference type="Pfam" id="PF07729">
    <property type="entry name" value="FCD"/>
    <property type="match status" value="1"/>
</dbReference>
<keyword evidence="1" id="KW-0805">Transcription regulation</keyword>
<dbReference type="Gene3D" id="1.20.120.530">
    <property type="entry name" value="GntR ligand-binding domain-like"/>
    <property type="match status" value="1"/>
</dbReference>
<evidence type="ECO:0000256" key="2">
    <source>
        <dbReference type="ARBA" id="ARBA00023125"/>
    </source>
</evidence>
<dbReference type="GO" id="GO:0003700">
    <property type="term" value="F:DNA-binding transcription factor activity"/>
    <property type="evidence" value="ECO:0007669"/>
    <property type="project" value="InterPro"/>
</dbReference>
<keyword evidence="2" id="KW-0238">DNA-binding</keyword>
<dbReference type="PROSITE" id="PS50949">
    <property type="entry name" value="HTH_GNTR"/>
    <property type="match status" value="1"/>
</dbReference>
<dbReference type="InterPro" id="IPR036390">
    <property type="entry name" value="WH_DNA-bd_sf"/>
</dbReference>
<proteinExistence type="predicted"/>
<keyword evidence="6" id="KW-1185">Reference proteome</keyword>
<accession>A0A5K7YY27</accession>